<organism evidence="2 3">
    <name type="scientific">Halocynthiibacter halioticoli</name>
    <dbReference type="NCBI Taxonomy" id="2986804"/>
    <lineage>
        <taxon>Bacteria</taxon>
        <taxon>Pseudomonadati</taxon>
        <taxon>Pseudomonadota</taxon>
        <taxon>Alphaproteobacteria</taxon>
        <taxon>Rhodobacterales</taxon>
        <taxon>Paracoccaceae</taxon>
        <taxon>Halocynthiibacter</taxon>
    </lineage>
</organism>
<evidence type="ECO:0000313" key="2">
    <source>
        <dbReference type="EMBL" id="MCV6823827.1"/>
    </source>
</evidence>
<dbReference type="Proteomes" id="UP001208041">
    <property type="component" value="Unassembled WGS sequence"/>
</dbReference>
<sequence length="241" mass="26689">MKIGILECGEVHPDVRAEFGGFGDMFTKLLAPHGFDLKIYHAVGHDLPQSATEADGWLFTGSAHGVYEDHAFQPPLRELIREAYAQEVPMVGVCFGHQLIAQALGGKVEKFAGGWSIGKRHYHTNEGNTLTLNAWHQDQVIEPPADAETILSNDFCRFAGLRYGNRALSVQAHPEFSDPVLRAYLLAREDSDAYPQDMMRAAREAPFGHTDSALVAEQFAQFFRQSAAHRKARSTKAPLLT</sequence>
<dbReference type="Gene3D" id="3.40.50.880">
    <property type="match status" value="1"/>
</dbReference>
<dbReference type="InterPro" id="IPR044992">
    <property type="entry name" value="ChyE-like"/>
</dbReference>
<dbReference type="SUPFAM" id="SSF52317">
    <property type="entry name" value="Class I glutamine amidotransferase-like"/>
    <property type="match status" value="1"/>
</dbReference>
<keyword evidence="2" id="KW-0315">Glutamine amidotransferase</keyword>
<feature type="domain" description="Glutamine amidotransferase" evidence="1">
    <location>
        <begin position="73"/>
        <end position="178"/>
    </location>
</feature>
<dbReference type="InterPro" id="IPR029062">
    <property type="entry name" value="Class_I_gatase-like"/>
</dbReference>
<evidence type="ECO:0000313" key="3">
    <source>
        <dbReference type="Proteomes" id="UP001208041"/>
    </source>
</evidence>
<dbReference type="AlphaFoldDB" id="A0AAE3LPV0"/>
<dbReference type="GO" id="GO:0005829">
    <property type="term" value="C:cytosol"/>
    <property type="evidence" value="ECO:0007669"/>
    <property type="project" value="TreeGrafter"/>
</dbReference>
<dbReference type="PANTHER" id="PTHR42695:SF5">
    <property type="entry name" value="GLUTAMINE AMIDOTRANSFERASE YLR126C-RELATED"/>
    <property type="match status" value="1"/>
</dbReference>
<dbReference type="Pfam" id="PF00117">
    <property type="entry name" value="GATase"/>
    <property type="match status" value="1"/>
</dbReference>
<reference evidence="2" key="1">
    <citation type="submission" date="2022-10" db="EMBL/GenBank/DDBJ databases">
        <authorList>
            <person name="Yue Y."/>
        </authorList>
    </citation>
    <scope>NUCLEOTIDE SEQUENCE</scope>
    <source>
        <strain evidence="2">Z654</strain>
    </source>
</reference>
<evidence type="ECO:0000259" key="1">
    <source>
        <dbReference type="Pfam" id="PF00117"/>
    </source>
</evidence>
<keyword evidence="3" id="KW-1185">Reference proteome</keyword>
<dbReference type="EMBL" id="JAOYFC010000001">
    <property type="protein sequence ID" value="MCV6823827.1"/>
    <property type="molecule type" value="Genomic_DNA"/>
</dbReference>
<gene>
    <name evidence="2" type="ORF">OH136_04590</name>
</gene>
<dbReference type="RefSeq" id="WP_263952660.1">
    <property type="nucleotide sequence ID" value="NZ_JAOYFC010000001.1"/>
</dbReference>
<dbReference type="InterPro" id="IPR017926">
    <property type="entry name" value="GATASE"/>
</dbReference>
<proteinExistence type="predicted"/>
<dbReference type="PROSITE" id="PS51273">
    <property type="entry name" value="GATASE_TYPE_1"/>
    <property type="match status" value="1"/>
</dbReference>
<accession>A0AAE3LPV0</accession>
<name>A0AAE3LPV0_9RHOB</name>
<comment type="caution">
    <text evidence="2">The sequence shown here is derived from an EMBL/GenBank/DDBJ whole genome shotgun (WGS) entry which is preliminary data.</text>
</comment>
<protein>
    <submittedName>
        <fullName evidence="2">Type 1 glutamine amidotransferase</fullName>
    </submittedName>
</protein>
<dbReference type="PANTHER" id="PTHR42695">
    <property type="entry name" value="GLUTAMINE AMIDOTRANSFERASE YLR126C-RELATED"/>
    <property type="match status" value="1"/>
</dbReference>
<dbReference type="CDD" id="cd01741">
    <property type="entry name" value="GATase1_1"/>
    <property type="match status" value="1"/>
</dbReference>